<dbReference type="EMBL" id="CAID01000001">
    <property type="protein sequence ID" value="CEF96505.1"/>
    <property type="molecule type" value="Genomic_DNA"/>
</dbReference>
<accession>A0A454Y380</accession>
<accession>A0A1Y5I027</accession>
<dbReference type="EMBL" id="KZ155838">
    <property type="protein sequence ID" value="OUS42909.1"/>
    <property type="molecule type" value="Genomic_DNA"/>
</dbReference>
<feature type="compositionally biased region" description="Basic residues" evidence="1">
    <location>
        <begin position="1"/>
        <end position="12"/>
    </location>
</feature>
<reference evidence="3" key="2">
    <citation type="journal article" date="2014" name="BMC Genomics">
        <title>An improved genome of the model marine alga Ostreococcus tauri unfolds by assessing Illumina de novo assemblies.</title>
        <authorList>
            <person name="Blanc-Mathieu R."/>
            <person name="Verhelst B."/>
            <person name="Derelle E."/>
            <person name="Rombauts S."/>
            <person name="Bouget F.Y."/>
            <person name="Carre I."/>
            <person name="Chateau A."/>
            <person name="Eyre-Walker A."/>
            <person name="Grimsley N."/>
            <person name="Moreau H."/>
            <person name="Piegu B."/>
            <person name="Rivals E."/>
            <person name="Schackwitz W."/>
            <person name="Van de Peer Y."/>
            <person name="Piganeau G."/>
        </authorList>
    </citation>
    <scope>NUCLEOTIDE SEQUENCE</scope>
    <source>
        <strain evidence="3">RCC4221</strain>
    </source>
</reference>
<dbReference type="PANTHER" id="PTHR22734">
    <property type="entry name" value="U3 SMALL NUCLEOLAR RIBONUCLEOPROTEIN PROTEIN IMP4"/>
    <property type="match status" value="1"/>
</dbReference>
<feature type="compositionally biased region" description="Acidic residues" evidence="1">
    <location>
        <begin position="329"/>
        <end position="352"/>
    </location>
</feature>
<dbReference type="SMART" id="SM00879">
    <property type="entry name" value="Brix"/>
    <property type="match status" value="1"/>
</dbReference>
<dbReference type="GO" id="GO:0000460">
    <property type="term" value="P:maturation of 5.8S rRNA"/>
    <property type="evidence" value="ECO:0007669"/>
    <property type="project" value="TreeGrafter"/>
</dbReference>
<dbReference type="Gene3D" id="3.40.50.10480">
    <property type="entry name" value="Probable brix-domain ribosomal biogenesis protein"/>
    <property type="match status" value="1"/>
</dbReference>
<reference evidence="4" key="3">
    <citation type="submission" date="2017-04" db="EMBL/GenBank/DDBJ databases">
        <title>Population genomics of picophytoplankton unveils novel chromosome hypervariability.</title>
        <authorList>
            <consortium name="DOE Joint Genome Institute"/>
            <person name="Blanc-Mathieu R."/>
            <person name="Krasovec M."/>
            <person name="Hebrard M."/>
            <person name="Yau S."/>
            <person name="Desgranges E."/>
            <person name="Martin J."/>
            <person name="Schackwitz W."/>
            <person name="Kuo A."/>
            <person name="Salin G."/>
            <person name="Donnadieu C."/>
            <person name="Desdevises Y."/>
            <person name="Sanchez-Ferandin S."/>
            <person name="Moreau H."/>
            <person name="Rivals E."/>
            <person name="Grigoriev I.V."/>
            <person name="Grimsley N."/>
            <person name="Eyre-Walker A."/>
            <person name="Piganeau G."/>
        </authorList>
    </citation>
    <scope>NUCLEOTIDE SEQUENCE [LARGE SCALE GENOMIC DNA]</scope>
    <source>
        <strain evidence="4">RCC 1115</strain>
    </source>
</reference>
<feature type="compositionally biased region" description="Basic and acidic residues" evidence="1">
    <location>
        <begin position="297"/>
        <end position="310"/>
    </location>
</feature>
<dbReference type="STRING" id="70448.A0A090LX71"/>
<keyword evidence="5" id="KW-1185">Reference proteome</keyword>
<dbReference type="Proteomes" id="UP000009170">
    <property type="component" value="Unassembled WGS sequence"/>
</dbReference>
<organism evidence="3 5">
    <name type="scientific">Ostreococcus tauri</name>
    <name type="common">Marine green alga</name>
    <dbReference type="NCBI Taxonomy" id="70448"/>
    <lineage>
        <taxon>Eukaryota</taxon>
        <taxon>Viridiplantae</taxon>
        <taxon>Chlorophyta</taxon>
        <taxon>Mamiellophyceae</taxon>
        <taxon>Mamiellales</taxon>
        <taxon>Bathycoccaceae</taxon>
        <taxon>Ostreococcus</taxon>
    </lineage>
</organism>
<dbReference type="SUPFAM" id="SSF52954">
    <property type="entry name" value="Class II aaRS ABD-related"/>
    <property type="match status" value="1"/>
</dbReference>
<evidence type="ECO:0000259" key="2">
    <source>
        <dbReference type="PROSITE" id="PS50833"/>
    </source>
</evidence>
<dbReference type="GO" id="GO:0005730">
    <property type="term" value="C:nucleolus"/>
    <property type="evidence" value="ECO:0007669"/>
    <property type="project" value="TreeGrafter"/>
</dbReference>
<evidence type="ECO:0000256" key="1">
    <source>
        <dbReference type="SAM" id="MobiDB-lite"/>
    </source>
</evidence>
<proteinExistence type="predicted"/>
<reference evidence="3 5" key="1">
    <citation type="journal article" date="2006" name="Proc. Natl. Acad. Sci. U.S.A.">
        <title>Genome analysis of the smallest free-living eukaryote Ostreococcus tauri unveils many unique features.</title>
        <authorList>
            <person name="Derelle E."/>
            <person name="Ferraz C."/>
            <person name="Rombauts S."/>
            <person name="Rouze P."/>
            <person name="Worden A.Z."/>
            <person name="Robbens S."/>
            <person name="Partensky F."/>
            <person name="Degroeve S."/>
            <person name="Echeynie S."/>
            <person name="Cooke R."/>
            <person name="Saeys Y."/>
            <person name="Wuyts J."/>
            <person name="Jabbari K."/>
            <person name="Bowler C."/>
            <person name="Panaud O."/>
            <person name="Piegu B."/>
            <person name="Ball S.G."/>
            <person name="Ral J.-P."/>
            <person name="Bouget F.-Y."/>
            <person name="Piganeau G."/>
            <person name="De Baets B."/>
            <person name="Picard A."/>
            <person name="Delseny M."/>
            <person name="Demaille J."/>
            <person name="Van de Peer Y."/>
            <person name="Moreau H."/>
        </authorList>
    </citation>
    <scope>NUCLEOTIDE SEQUENCE [LARGE SCALE GENOMIC DNA]</scope>
    <source>
        <strain evidence="3 5">OTTH0595</strain>
    </source>
</reference>
<dbReference type="InParanoid" id="A0A090LX71"/>
<protein>
    <submittedName>
        <fullName evidence="3 4">Anticodon-binding</fullName>
    </submittedName>
</protein>
<dbReference type="GO" id="GO:0042134">
    <property type="term" value="F:rRNA primary transcript binding"/>
    <property type="evidence" value="ECO:0007669"/>
    <property type="project" value="InterPro"/>
</dbReference>
<dbReference type="Pfam" id="PF04427">
    <property type="entry name" value="Brix"/>
    <property type="match status" value="1"/>
</dbReference>
<feature type="compositionally biased region" description="Basic and acidic residues" evidence="1">
    <location>
        <begin position="36"/>
        <end position="50"/>
    </location>
</feature>
<dbReference type="InterPro" id="IPR044281">
    <property type="entry name" value="IMP4/RPF1"/>
</dbReference>
<name>A0A090LX71_OSTTA</name>
<evidence type="ECO:0000313" key="3">
    <source>
        <dbReference type="EMBL" id="CEF96505.1"/>
    </source>
</evidence>
<feature type="compositionally biased region" description="Basic residues" evidence="1">
    <location>
        <begin position="311"/>
        <end position="325"/>
    </location>
</feature>
<gene>
    <name evidence="4" type="ORF">BE221DRAFT_61486</name>
    <name evidence="3" type="ORF">OT_ostta01g00570</name>
</gene>
<feature type="region of interest" description="Disordered" evidence="1">
    <location>
        <begin position="295"/>
        <end position="363"/>
    </location>
</feature>
<evidence type="ECO:0000313" key="4">
    <source>
        <dbReference type="EMBL" id="OUS42909.1"/>
    </source>
</evidence>
<feature type="domain" description="Brix" evidence="2">
    <location>
        <begin position="119"/>
        <end position="392"/>
    </location>
</feature>
<dbReference type="FunCoup" id="A0A090LX71">
    <property type="interactions" value="1805"/>
</dbReference>
<dbReference type="GO" id="GO:0000470">
    <property type="term" value="P:maturation of LSU-rRNA"/>
    <property type="evidence" value="ECO:0007669"/>
    <property type="project" value="TreeGrafter"/>
</dbReference>
<feature type="region of interest" description="Disordered" evidence="1">
    <location>
        <begin position="1"/>
        <end position="73"/>
    </location>
</feature>
<dbReference type="GO" id="GO:0030687">
    <property type="term" value="C:preribosome, large subunit precursor"/>
    <property type="evidence" value="ECO:0007669"/>
    <property type="project" value="TreeGrafter"/>
</dbReference>
<dbReference type="AlphaFoldDB" id="A0A090LX71"/>
<sequence>MGRVAAVKKKTKRFQDDDDVKETVGSLTSHIKNKQRRSEVYGKLRHERAVAKKKRREERQKAEAAAIEAGEEPAPRQIPKTIENQRVRDATHVEEGDEEVIEQDAEDEFASYFSHATEPKIIVTTSRKPSGAMFKFLENLFTVIPNAYYYARRSYHIQEIVKYGTARGFTDILVFNENKKFSKGSKVNGLLHCHLPEGPTCLYKLSSLQLSKEIKGHGRATSHYPELILNNFTTRLGHRVSRMFASVFPQRPEFKGRRVVTFHNQRDFIFFRHHRYVFEEKKGYRLPHAGHLATAEVPEHVKESIKESGGKKRRMQQGHPTKKKRKVEDSEDESDSEDDSEDDSENDSENESEDKATEAAPPAIDTMIQARLQELGPRFTLRLMSVQKGTFDSRHGEYEYIRSTETDGTRKNRRKFVL</sequence>
<dbReference type="PANTHER" id="PTHR22734:SF3">
    <property type="entry name" value="RIBOSOME PRODUCTION FACTOR 1"/>
    <property type="match status" value="1"/>
</dbReference>
<accession>A0A090LX71</accession>
<dbReference type="InterPro" id="IPR007109">
    <property type="entry name" value="Brix"/>
</dbReference>
<dbReference type="PROSITE" id="PS50833">
    <property type="entry name" value="BRIX"/>
    <property type="match status" value="1"/>
</dbReference>
<dbReference type="Proteomes" id="UP000195557">
    <property type="component" value="Unassembled WGS sequence"/>
</dbReference>
<dbReference type="OrthoDB" id="10253204at2759"/>
<evidence type="ECO:0000313" key="5">
    <source>
        <dbReference type="Proteomes" id="UP000009170"/>
    </source>
</evidence>